<reference evidence="1" key="1">
    <citation type="journal article" date="2022" name="Plant J.">
        <title>Strategies of tolerance reflected in two North American maple genomes.</title>
        <authorList>
            <person name="McEvoy S.L."/>
            <person name="Sezen U.U."/>
            <person name="Trouern-Trend A."/>
            <person name="McMahon S.M."/>
            <person name="Schaberg P.G."/>
            <person name="Yang J."/>
            <person name="Wegrzyn J.L."/>
            <person name="Swenson N.G."/>
        </authorList>
    </citation>
    <scope>NUCLEOTIDE SEQUENCE</scope>
    <source>
        <strain evidence="1">NS2018</strain>
    </source>
</reference>
<accession>A0AA39SX63</accession>
<sequence>MSKESWLNTPFVNLDLLWELEDLPIDDRLDDDRDGSKSSNDDDDILNVKVLNFVPSPLDEDIKDEEFEFSIKLATNKTRTSIQRSRFKSLPYVSGASPYKRGKKFKYGLFQISRALSEIDG</sequence>
<keyword evidence="2" id="KW-1185">Reference proteome</keyword>
<gene>
    <name evidence="1" type="ORF">LWI29_031535</name>
</gene>
<protein>
    <submittedName>
        <fullName evidence="1">Uncharacterized protein</fullName>
    </submittedName>
</protein>
<name>A0AA39SX63_ACESA</name>
<dbReference type="Proteomes" id="UP001168877">
    <property type="component" value="Unassembled WGS sequence"/>
</dbReference>
<comment type="caution">
    <text evidence="1">The sequence shown here is derived from an EMBL/GenBank/DDBJ whole genome shotgun (WGS) entry which is preliminary data.</text>
</comment>
<organism evidence="1 2">
    <name type="scientific">Acer saccharum</name>
    <name type="common">Sugar maple</name>
    <dbReference type="NCBI Taxonomy" id="4024"/>
    <lineage>
        <taxon>Eukaryota</taxon>
        <taxon>Viridiplantae</taxon>
        <taxon>Streptophyta</taxon>
        <taxon>Embryophyta</taxon>
        <taxon>Tracheophyta</taxon>
        <taxon>Spermatophyta</taxon>
        <taxon>Magnoliopsida</taxon>
        <taxon>eudicotyledons</taxon>
        <taxon>Gunneridae</taxon>
        <taxon>Pentapetalae</taxon>
        <taxon>rosids</taxon>
        <taxon>malvids</taxon>
        <taxon>Sapindales</taxon>
        <taxon>Sapindaceae</taxon>
        <taxon>Hippocastanoideae</taxon>
        <taxon>Acereae</taxon>
        <taxon>Acer</taxon>
    </lineage>
</organism>
<dbReference type="AlphaFoldDB" id="A0AA39SX63"/>
<reference evidence="1" key="2">
    <citation type="submission" date="2023-06" db="EMBL/GenBank/DDBJ databases">
        <authorList>
            <person name="Swenson N.G."/>
            <person name="Wegrzyn J.L."/>
            <person name="Mcevoy S.L."/>
        </authorList>
    </citation>
    <scope>NUCLEOTIDE SEQUENCE</scope>
    <source>
        <strain evidence="1">NS2018</strain>
        <tissue evidence="1">Leaf</tissue>
    </source>
</reference>
<proteinExistence type="predicted"/>
<evidence type="ECO:0000313" key="2">
    <source>
        <dbReference type="Proteomes" id="UP001168877"/>
    </source>
</evidence>
<evidence type="ECO:0000313" key="1">
    <source>
        <dbReference type="EMBL" id="KAK0598083.1"/>
    </source>
</evidence>
<dbReference type="EMBL" id="JAUESC010000004">
    <property type="protein sequence ID" value="KAK0598083.1"/>
    <property type="molecule type" value="Genomic_DNA"/>
</dbReference>